<dbReference type="Proteomes" id="UP000465810">
    <property type="component" value="Unassembled WGS sequence"/>
</dbReference>
<evidence type="ECO:0000313" key="10">
    <source>
        <dbReference type="Proteomes" id="UP000465810"/>
    </source>
</evidence>
<dbReference type="SUPFAM" id="SSF46689">
    <property type="entry name" value="Homeodomain-like"/>
    <property type="match status" value="1"/>
</dbReference>
<evidence type="ECO:0000259" key="8">
    <source>
        <dbReference type="PROSITE" id="PS51736"/>
    </source>
</evidence>
<dbReference type="InterPro" id="IPR036162">
    <property type="entry name" value="Resolvase-like_N_sf"/>
</dbReference>
<proteinExistence type="inferred from homology"/>
<evidence type="ECO:0000256" key="3">
    <source>
        <dbReference type="ARBA" id="ARBA00023100"/>
    </source>
</evidence>
<dbReference type="Gene3D" id="1.10.10.60">
    <property type="entry name" value="Homeodomain-like"/>
    <property type="match status" value="1"/>
</dbReference>
<dbReference type="InterPro" id="IPR006118">
    <property type="entry name" value="Recombinase_CS"/>
</dbReference>
<keyword evidence="10" id="KW-1185">Reference proteome</keyword>
<dbReference type="GO" id="GO:0003677">
    <property type="term" value="F:DNA binding"/>
    <property type="evidence" value="ECO:0007669"/>
    <property type="project" value="UniProtKB-KW"/>
</dbReference>
<dbReference type="SMART" id="SM00857">
    <property type="entry name" value="Resolvase"/>
    <property type="match status" value="1"/>
</dbReference>
<feature type="domain" description="Resolvase/invertase-type recombinase catalytic" evidence="8">
    <location>
        <begin position="1"/>
        <end position="136"/>
    </location>
</feature>
<evidence type="ECO:0000256" key="1">
    <source>
        <dbReference type="ARBA" id="ARBA00009913"/>
    </source>
</evidence>
<dbReference type="PROSITE" id="PS00397">
    <property type="entry name" value="RECOMBINASES_1"/>
    <property type="match status" value="1"/>
</dbReference>
<dbReference type="Gene3D" id="3.40.50.1390">
    <property type="entry name" value="Resolvase, N-terminal catalytic domain"/>
    <property type="match status" value="1"/>
</dbReference>
<keyword evidence="5" id="KW-0233">DNA recombination</keyword>
<gene>
    <name evidence="9" type="ORF">GR702_12570</name>
</gene>
<evidence type="ECO:0000256" key="6">
    <source>
        <dbReference type="PIRSR" id="PIRSR606118-50"/>
    </source>
</evidence>
<dbReference type="InterPro" id="IPR006119">
    <property type="entry name" value="Resolv_N"/>
</dbReference>
<organism evidence="9 10">
    <name type="scientific">Novosphingobium silvae</name>
    <dbReference type="NCBI Taxonomy" id="2692619"/>
    <lineage>
        <taxon>Bacteria</taxon>
        <taxon>Pseudomonadati</taxon>
        <taxon>Pseudomonadota</taxon>
        <taxon>Alphaproteobacteria</taxon>
        <taxon>Sphingomonadales</taxon>
        <taxon>Sphingomonadaceae</taxon>
        <taxon>Novosphingobium</taxon>
    </lineage>
</organism>
<dbReference type="RefSeq" id="WP_160986231.1">
    <property type="nucleotide sequence ID" value="NZ_WVTD01000008.1"/>
</dbReference>
<evidence type="ECO:0000256" key="7">
    <source>
        <dbReference type="PROSITE-ProRule" id="PRU10137"/>
    </source>
</evidence>
<dbReference type="PANTHER" id="PTHR30461:SF26">
    <property type="entry name" value="RESOLVASE HOMOLOG YNEB"/>
    <property type="match status" value="1"/>
</dbReference>
<dbReference type="Pfam" id="PF00239">
    <property type="entry name" value="Resolvase"/>
    <property type="match status" value="1"/>
</dbReference>
<dbReference type="GO" id="GO:0015074">
    <property type="term" value="P:DNA integration"/>
    <property type="evidence" value="ECO:0007669"/>
    <property type="project" value="UniProtKB-KW"/>
</dbReference>
<dbReference type="Pfam" id="PF02796">
    <property type="entry name" value="HTH_7"/>
    <property type="match status" value="1"/>
</dbReference>
<evidence type="ECO:0000256" key="2">
    <source>
        <dbReference type="ARBA" id="ARBA00022908"/>
    </source>
</evidence>
<evidence type="ECO:0000313" key="9">
    <source>
        <dbReference type="EMBL" id="MYL98599.1"/>
    </source>
</evidence>
<dbReference type="FunFam" id="3.40.50.1390:FF:000001">
    <property type="entry name" value="DNA recombinase"/>
    <property type="match status" value="1"/>
</dbReference>
<dbReference type="CDD" id="cd03768">
    <property type="entry name" value="SR_ResInv"/>
    <property type="match status" value="1"/>
</dbReference>
<dbReference type="SUPFAM" id="SSF53041">
    <property type="entry name" value="Resolvase-like"/>
    <property type="match status" value="1"/>
</dbReference>
<comment type="caution">
    <text evidence="9">The sequence shown here is derived from an EMBL/GenBank/DDBJ whole genome shotgun (WGS) entry which is preliminary data.</text>
</comment>
<keyword evidence="4" id="KW-0238">DNA-binding</keyword>
<protein>
    <submittedName>
        <fullName evidence="9">Recombinase family protein</fullName>
    </submittedName>
</protein>
<keyword evidence="2" id="KW-0229">DNA integration</keyword>
<dbReference type="GO" id="GO:0000150">
    <property type="term" value="F:DNA strand exchange activity"/>
    <property type="evidence" value="ECO:0007669"/>
    <property type="project" value="UniProtKB-KW"/>
</dbReference>
<dbReference type="CDD" id="cd00569">
    <property type="entry name" value="HTH_Hin_like"/>
    <property type="match status" value="1"/>
</dbReference>
<dbReference type="PANTHER" id="PTHR30461">
    <property type="entry name" value="DNA-INVERTASE FROM LAMBDOID PROPHAGE"/>
    <property type="match status" value="1"/>
</dbReference>
<keyword evidence="3" id="KW-0230">DNA invertase</keyword>
<dbReference type="PROSITE" id="PS51736">
    <property type="entry name" value="RECOMBINASES_3"/>
    <property type="match status" value="1"/>
</dbReference>
<evidence type="ECO:0000256" key="4">
    <source>
        <dbReference type="ARBA" id="ARBA00023125"/>
    </source>
</evidence>
<name>A0A7X4GHY7_9SPHN</name>
<dbReference type="EMBL" id="WVTD01000008">
    <property type="protein sequence ID" value="MYL98599.1"/>
    <property type="molecule type" value="Genomic_DNA"/>
</dbReference>
<dbReference type="InterPro" id="IPR009057">
    <property type="entry name" value="Homeodomain-like_sf"/>
</dbReference>
<dbReference type="InterPro" id="IPR050639">
    <property type="entry name" value="SSR_resolvase"/>
</dbReference>
<reference evidence="9 10" key="1">
    <citation type="submission" date="2019-12" db="EMBL/GenBank/DDBJ databases">
        <authorList>
            <person name="Feng G."/>
            <person name="Zhu H."/>
        </authorList>
    </citation>
    <scope>NUCLEOTIDE SEQUENCE [LARGE SCALE GENOMIC DNA]</scope>
    <source>
        <strain evidence="9 10">FGD1</strain>
    </source>
</reference>
<dbReference type="InterPro" id="IPR006120">
    <property type="entry name" value="Resolvase_HTH_dom"/>
</dbReference>
<dbReference type="PROSITE" id="PS00398">
    <property type="entry name" value="RECOMBINASES_2"/>
    <property type="match status" value="1"/>
</dbReference>
<comment type="similarity">
    <text evidence="1">Belongs to the site-specific recombinase resolvase family.</text>
</comment>
<evidence type="ECO:0000256" key="5">
    <source>
        <dbReference type="ARBA" id="ARBA00023172"/>
    </source>
</evidence>
<sequence length="186" mass="19857">MLVGYARVSSAGQSLDVQLEALAAAGCEKVFQEKKSGTSAEGRDALADALDFVRDGDTLMVTRLDRLARSSVDLHNIIERISAKGVKFRCLQQAGIDTDSGMGKLVLAILGAVAAFETDIRKERQREGIEKAKANGVYKGRKPSVEVDAVRQLHGDGVGPSDIAKRLGIGRTSVYRALKVDCAPAD</sequence>
<accession>A0A7X4GHY7</accession>
<dbReference type="AlphaFoldDB" id="A0A7X4GHY7"/>
<feature type="active site" description="O-(5'-phospho-DNA)-serine intermediate" evidence="6 7">
    <location>
        <position position="9"/>
    </location>
</feature>